<reference evidence="2 3" key="5">
    <citation type="journal article" date="2010" name="Appl. Environ. Microbiol.">
        <title>phrR-like gene praR of Azorhizobium caulinodans ORS571 is essential for symbiosis with Sesbania rostrata and is involved in expression of reb genes.</title>
        <authorList>
            <person name="Akiba N."/>
            <person name="Aono T."/>
            <person name="Toyazaki H."/>
            <person name="Sato S."/>
            <person name="Oyaizu H."/>
        </authorList>
    </citation>
    <scope>NUCLEOTIDE SEQUENCE [LARGE SCALE GENOMIC DNA]</scope>
    <source>
        <strain evidence="3">ATCC 43989 / DSM 5975 / JCM 20966 / LMG 6465 / NBRC 14845 / NCIMB 13405 / ORS 571</strain>
    </source>
</reference>
<dbReference type="eggNOG" id="COG5403">
    <property type="taxonomic scope" value="Bacteria"/>
</dbReference>
<reference evidence="2 3" key="6">
    <citation type="journal article" date="2011" name="Appl. Environ. Microbiol.">
        <title>Involvement of the azorhizobial chromosome partition gene (parA) in the onset of bacteroid differentiation during Sesbania rostrata stem nodule development.</title>
        <authorList>
            <person name="Liu CT."/>
            <person name="Lee KB."/>
            <person name="Wang YS."/>
            <person name="Peng MH."/>
            <person name="Lee KT."/>
            <person name="Suzuki S."/>
            <person name="Suzuki T."/>
            <person name="Oyaizu H."/>
        </authorList>
    </citation>
    <scope>NUCLEOTIDE SEQUENCE [LARGE SCALE GENOMIC DNA]</scope>
    <source>
        <strain evidence="3">ATCC 43989 / DSM 5975 / JCM 20966 / LMG 6465 / NBRC 14845 / NCIMB 13405 / ORS 571</strain>
    </source>
</reference>
<reference evidence="2 3" key="3">
    <citation type="journal article" date="2008" name="BMC Genomics">
        <title>The genome of the versatile nitrogen fixer Azorhizobium caulinodans ORS571.</title>
        <authorList>
            <person name="Lee KB."/>
            <person name="Backer P.D."/>
            <person name="Aono T."/>
            <person name="Liu CT."/>
            <person name="Suzuki S."/>
            <person name="Suzuki T."/>
            <person name="Kaneko T."/>
            <person name="Yamada M."/>
            <person name="Tabata S."/>
            <person name="Kupfer D.M."/>
            <person name="Najar F.Z."/>
            <person name="Wiley G.B."/>
            <person name="Roe B."/>
            <person name="Binnewies T.T."/>
            <person name="Ussery D.W."/>
            <person name="D'Haeze W."/>
            <person name="Herder J.D."/>
            <person name="Gevers D."/>
            <person name="Vereecke D."/>
            <person name="Holsters M."/>
            <person name="Oyaizu H."/>
        </authorList>
    </citation>
    <scope>NUCLEOTIDE SEQUENCE [LARGE SCALE GENOMIC DNA]</scope>
    <source>
        <strain evidence="3">ATCC 43989 / DSM 5975 / JCM 20966 / LMG 6465 / NBRC 14845 / NCIMB 13405 / ORS 571</strain>
    </source>
</reference>
<evidence type="ECO:0000313" key="3">
    <source>
        <dbReference type="Proteomes" id="UP000000270"/>
    </source>
</evidence>
<reference evidence="2 3" key="1">
    <citation type="journal article" date="2007" name="Appl. Environ. Microbiol.">
        <title>Rhizobial factors required for stem nodule maturation and maintenance in Sesbania rostrata-Azorhizobium caulinodans ORS571 symbiosis.</title>
        <authorList>
            <person name="Suzuki S."/>
            <person name="Aono T."/>
            <person name="Lee KB."/>
            <person name="Suzuki T."/>
            <person name="Liu CT."/>
            <person name="Miwa H."/>
            <person name="Wakao S."/>
            <person name="Iki T."/>
            <person name="Oyaizu H."/>
        </authorList>
    </citation>
    <scope>NUCLEOTIDE SEQUENCE [LARGE SCALE GENOMIC DNA]</scope>
    <source>
        <strain evidence="3">ATCC 43989 / DSM 5975 / JCM 20966 / LMG 6465 / NBRC 14845 / NCIMB 13405 / ORS 571</strain>
    </source>
</reference>
<accession>A8IDM6</accession>
<feature type="compositionally biased region" description="Pro residues" evidence="1">
    <location>
        <begin position="239"/>
        <end position="258"/>
    </location>
</feature>
<feature type="region of interest" description="Disordered" evidence="1">
    <location>
        <begin position="236"/>
        <end position="260"/>
    </location>
</feature>
<reference evidence="3" key="2">
    <citation type="submission" date="2007-04" db="EMBL/GenBank/DDBJ databases">
        <title>Complete genome sequence of the nitrogen-fixing bacterium Azorhizobium caulinodans ORS571.</title>
        <authorList>
            <person name="Lee K.B."/>
            <person name="Backer P.D."/>
            <person name="Aono T."/>
            <person name="Liu C.T."/>
            <person name="Suzuki S."/>
            <person name="Suzuki T."/>
            <person name="Kaneko T."/>
            <person name="Yamada M."/>
            <person name="Tabata S."/>
            <person name="Kupfer D.M."/>
            <person name="Najar F.Z."/>
            <person name="Wiley G.B."/>
            <person name="Roe B."/>
            <person name="Binnewies T."/>
            <person name="Ussery D."/>
            <person name="Vereecke D."/>
            <person name="Gevers D."/>
            <person name="Holsters M."/>
            <person name="Oyaizu H."/>
        </authorList>
    </citation>
    <scope>NUCLEOTIDE SEQUENCE [LARGE SCALE GENOMIC DNA]</scope>
    <source>
        <strain evidence="3">ATCC 43989 / DSM 5975 / JCM 20966 / LMG 6465 / NBRC 14845 / NCIMB 13405 / ORS 571</strain>
    </source>
</reference>
<keyword evidence="3" id="KW-1185">Reference proteome</keyword>
<dbReference type="STRING" id="438753.AZC_2964"/>
<sequence>MDQFTQLLKSAQGGHGVENLANLYGLSAQQTQRVMEALIPAFSVALQRAMQSPESLANLTILMMSGPYGGLYEHPPQKPVELAKPGDPVLEAVFGSPDVAKAVADHAASSSGLAAAVVKQVMPSFATLLLGGLAKSLAASGAMSQMLAASLARASGQQLPTGNPWVDALNNFISPPQAQQAPQSTGNPWVDAFAQMMVQSPFGLRGANARSNNPWQALAETISASMAAFQIPAQGWTAAPPPKAAPTPPPPPPEPANPALPFQDFFAKLFTQGCPPAFNAFDPSRSSGPTGFYPFDVWAQMLDRSSGRKG</sequence>
<organism evidence="2 3">
    <name type="scientific">Azorhizobium caulinodans (strain ATCC 43989 / DSM 5975 / JCM 20966 / LMG 6465 / NBRC 14845 / NCIMB 13405 / ORS 571)</name>
    <dbReference type="NCBI Taxonomy" id="438753"/>
    <lineage>
        <taxon>Bacteria</taxon>
        <taxon>Pseudomonadati</taxon>
        <taxon>Pseudomonadota</taxon>
        <taxon>Alphaproteobacteria</taxon>
        <taxon>Hyphomicrobiales</taxon>
        <taxon>Xanthobacteraceae</taxon>
        <taxon>Azorhizobium</taxon>
    </lineage>
</organism>
<gene>
    <name evidence="2" type="ordered locus">AZC_2964</name>
</gene>
<dbReference type="HOGENOM" id="CLU_844533_0_0_5"/>
<dbReference type="Proteomes" id="UP000000270">
    <property type="component" value="Chromosome"/>
</dbReference>
<evidence type="ECO:0000256" key="1">
    <source>
        <dbReference type="SAM" id="MobiDB-lite"/>
    </source>
</evidence>
<proteinExistence type="predicted"/>
<dbReference type="InterPro" id="IPR009282">
    <property type="entry name" value="DUF937"/>
</dbReference>
<dbReference type="KEGG" id="azc:AZC_2964"/>
<evidence type="ECO:0000313" key="2">
    <source>
        <dbReference type="EMBL" id="BAF88962.1"/>
    </source>
</evidence>
<dbReference type="RefSeq" id="WP_012171488.1">
    <property type="nucleotide sequence ID" value="NC_009937.1"/>
</dbReference>
<dbReference type="AlphaFoldDB" id="A8IDM6"/>
<protein>
    <submittedName>
        <fullName evidence="2">Uncharacterized conserved protein</fullName>
    </submittedName>
</protein>
<dbReference type="EMBL" id="AP009384">
    <property type="protein sequence ID" value="BAF88962.1"/>
    <property type="molecule type" value="Genomic_DNA"/>
</dbReference>
<dbReference type="Pfam" id="PF06078">
    <property type="entry name" value="DUF937"/>
    <property type="match status" value="1"/>
</dbReference>
<reference evidence="2 3" key="4">
    <citation type="journal article" date="2009" name="Appl. Environ. Microbiol.">
        <title>Comparative genome-wide transcriptional profiling of Azorhizobium caulinodans ORS571 grown under free-living and symbiotic conditions.</title>
        <authorList>
            <person name="Tsukada S."/>
            <person name="Aono T."/>
            <person name="Akiba N."/>
            <person name="Lee KB."/>
            <person name="Liu CT."/>
            <person name="Toyazaki H."/>
            <person name="Oyaizu H."/>
        </authorList>
    </citation>
    <scope>NUCLEOTIDE SEQUENCE [LARGE SCALE GENOMIC DNA]</scope>
    <source>
        <strain evidence="3">ATCC 43989 / DSM 5975 / JCM 20966 / LMG 6465 / NBRC 14845 / NCIMB 13405 / ORS 571</strain>
    </source>
</reference>
<name>A8IDM6_AZOC5</name>